<feature type="compositionally biased region" description="Low complexity" evidence="1">
    <location>
        <begin position="160"/>
        <end position="178"/>
    </location>
</feature>
<feature type="compositionally biased region" description="Pro residues" evidence="1">
    <location>
        <begin position="130"/>
        <end position="159"/>
    </location>
</feature>
<dbReference type="Proteomes" id="UP000655751">
    <property type="component" value="Unassembled WGS sequence"/>
</dbReference>
<dbReference type="GO" id="GO:0005884">
    <property type="term" value="C:actin filament"/>
    <property type="evidence" value="ECO:0007669"/>
    <property type="project" value="TreeGrafter"/>
</dbReference>
<feature type="compositionally biased region" description="Pro residues" evidence="1">
    <location>
        <begin position="179"/>
        <end position="216"/>
    </location>
</feature>
<feature type="transmembrane region" description="Helical" evidence="2">
    <location>
        <begin position="18"/>
        <end position="39"/>
    </location>
</feature>
<evidence type="ECO:0000256" key="2">
    <source>
        <dbReference type="SAM" id="Phobius"/>
    </source>
</evidence>
<name>A0A931N389_9NOCA</name>
<dbReference type="RefSeq" id="WP_196149239.1">
    <property type="nucleotide sequence ID" value="NZ_JADMLG010000004.1"/>
</dbReference>
<dbReference type="InterPro" id="IPR051412">
    <property type="entry name" value="Formin_Homology_Diaphanous_sf"/>
</dbReference>
<dbReference type="EMBL" id="JADMLG010000004">
    <property type="protein sequence ID" value="MBH0776886.1"/>
    <property type="molecule type" value="Genomic_DNA"/>
</dbReference>
<evidence type="ECO:0000313" key="4">
    <source>
        <dbReference type="Proteomes" id="UP000655751"/>
    </source>
</evidence>
<evidence type="ECO:0000256" key="1">
    <source>
        <dbReference type="SAM" id="MobiDB-lite"/>
    </source>
</evidence>
<accession>A0A931N389</accession>
<dbReference type="GO" id="GO:0030041">
    <property type="term" value="P:actin filament polymerization"/>
    <property type="evidence" value="ECO:0007669"/>
    <property type="project" value="TreeGrafter"/>
</dbReference>
<organism evidence="3 4">
    <name type="scientific">Nocardia bovistercoris</name>
    <dbReference type="NCBI Taxonomy" id="2785916"/>
    <lineage>
        <taxon>Bacteria</taxon>
        <taxon>Bacillati</taxon>
        <taxon>Actinomycetota</taxon>
        <taxon>Actinomycetes</taxon>
        <taxon>Mycobacteriales</taxon>
        <taxon>Nocardiaceae</taxon>
        <taxon>Nocardia</taxon>
    </lineage>
</organism>
<protein>
    <submittedName>
        <fullName evidence="3">Uncharacterized protein</fullName>
    </submittedName>
</protein>
<dbReference type="PANTHER" id="PTHR45691:SF19">
    <property type="match status" value="1"/>
</dbReference>
<gene>
    <name evidence="3" type="ORF">IT779_11390</name>
</gene>
<evidence type="ECO:0000313" key="3">
    <source>
        <dbReference type="EMBL" id="MBH0776886.1"/>
    </source>
</evidence>
<comment type="caution">
    <text evidence="3">The sequence shown here is derived from an EMBL/GenBank/DDBJ whole genome shotgun (WGS) entry which is preliminary data.</text>
</comment>
<feature type="region of interest" description="Disordered" evidence="1">
    <location>
        <begin position="125"/>
        <end position="216"/>
    </location>
</feature>
<keyword evidence="2" id="KW-0472">Membrane</keyword>
<dbReference type="AlphaFoldDB" id="A0A931N389"/>
<dbReference type="PANTHER" id="PTHR45691">
    <property type="entry name" value="PROTEIN DIAPHANOUS"/>
    <property type="match status" value="1"/>
</dbReference>
<keyword evidence="2" id="KW-1133">Transmembrane helix</keyword>
<keyword evidence="4" id="KW-1185">Reference proteome</keyword>
<keyword evidence="2" id="KW-0812">Transmembrane</keyword>
<proteinExistence type="predicted"/>
<sequence length="216" mass="22493">METGRTTIDDDNALGSRVLAVAMGACTLLGLVVAIGLTLRTNLDAPPPRPVAATPSAGAPAPIYQVGGDCSAGGISAQWDLRDGQLNCVARDRIPTAHRVGDDCSHDGIAANWQFPEGRWTCIPAATVQAPPPPEPGPLPEPEPAPQPAPAPQPEPSYVPPVQQETWVAPPAEAYEPTYEPPAPAPAPAPVPAPAPPPVPWLPQLPPLPWMPQPPR</sequence>
<reference evidence="3" key="1">
    <citation type="submission" date="2020-11" db="EMBL/GenBank/DDBJ databases">
        <title>Nocardia NEAU-351.nov., a novel actinomycete isolated from the cow dung.</title>
        <authorList>
            <person name="Zhang X."/>
        </authorList>
    </citation>
    <scope>NUCLEOTIDE SEQUENCE</scope>
    <source>
        <strain evidence="3">NEAU-351</strain>
    </source>
</reference>